<feature type="signal peptide" evidence="1">
    <location>
        <begin position="1"/>
        <end position="19"/>
    </location>
</feature>
<name>A0AAN8Y557_SOLBU</name>
<protein>
    <submittedName>
        <fullName evidence="2">Uncharacterized protein</fullName>
    </submittedName>
</protein>
<evidence type="ECO:0000313" key="3">
    <source>
        <dbReference type="Proteomes" id="UP001371456"/>
    </source>
</evidence>
<keyword evidence="1" id="KW-0732">Signal</keyword>
<sequence length="94" mass="10527">MSSIKVYLLLLSLIVINFSFQDESRIGLAHVARAIYVQQHSNKLSSSSVEHLKMFETLGMVCKCCDGANFGQDLCSATWDGSCSNLKCFPWKFQ</sequence>
<evidence type="ECO:0000313" key="2">
    <source>
        <dbReference type="EMBL" id="KAK6779231.1"/>
    </source>
</evidence>
<dbReference type="EMBL" id="JBANQN010000009">
    <property type="protein sequence ID" value="KAK6779231.1"/>
    <property type="molecule type" value="Genomic_DNA"/>
</dbReference>
<evidence type="ECO:0000256" key="1">
    <source>
        <dbReference type="SAM" id="SignalP"/>
    </source>
</evidence>
<dbReference type="AlphaFoldDB" id="A0AAN8Y557"/>
<reference evidence="2 3" key="1">
    <citation type="submission" date="2024-02" db="EMBL/GenBank/DDBJ databases">
        <title>de novo genome assembly of Solanum bulbocastanum strain 11H21.</title>
        <authorList>
            <person name="Hosaka A.J."/>
        </authorList>
    </citation>
    <scope>NUCLEOTIDE SEQUENCE [LARGE SCALE GENOMIC DNA]</scope>
    <source>
        <tissue evidence="2">Young leaves</tissue>
    </source>
</reference>
<keyword evidence="3" id="KW-1185">Reference proteome</keyword>
<proteinExistence type="predicted"/>
<dbReference type="PANTHER" id="PTHR37078">
    <property type="entry name" value="NODULE CYSTEINE-RICH (NCR) SECRETED PEPTIDE"/>
    <property type="match status" value="1"/>
</dbReference>
<comment type="caution">
    <text evidence="2">The sequence shown here is derived from an EMBL/GenBank/DDBJ whole genome shotgun (WGS) entry which is preliminary data.</text>
</comment>
<dbReference type="PANTHER" id="PTHR37078:SF6">
    <property type="entry name" value="NODULE CYSTEINE-RICH (NCR) SECRETED PEPTIDE"/>
    <property type="match status" value="1"/>
</dbReference>
<dbReference type="Proteomes" id="UP001371456">
    <property type="component" value="Unassembled WGS sequence"/>
</dbReference>
<gene>
    <name evidence="2" type="ORF">RDI58_021415</name>
</gene>
<organism evidence="2 3">
    <name type="scientific">Solanum bulbocastanum</name>
    <name type="common">Wild potato</name>
    <dbReference type="NCBI Taxonomy" id="147425"/>
    <lineage>
        <taxon>Eukaryota</taxon>
        <taxon>Viridiplantae</taxon>
        <taxon>Streptophyta</taxon>
        <taxon>Embryophyta</taxon>
        <taxon>Tracheophyta</taxon>
        <taxon>Spermatophyta</taxon>
        <taxon>Magnoliopsida</taxon>
        <taxon>eudicotyledons</taxon>
        <taxon>Gunneridae</taxon>
        <taxon>Pentapetalae</taxon>
        <taxon>asterids</taxon>
        <taxon>lamiids</taxon>
        <taxon>Solanales</taxon>
        <taxon>Solanaceae</taxon>
        <taxon>Solanoideae</taxon>
        <taxon>Solaneae</taxon>
        <taxon>Solanum</taxon>
    </lineage>
</organism>
<feature type="chain" id="PRO_5042850775" evidence="1">
    <location>
        <begin position="20"/>
        <end position="94"/>
    </location>
</feature>
<accession>A0AAN8Y557</accession>